<dbReference type="SUPFAM" id="SSF53474">
    <property type="entry name" value="alpha/beta-Hydrolases"/>
    <property type="match status" value="1"/>
</dbReference>
<dbReference type="GO" id="GO:0004414">
    <property type="term" value="F:homoserine O-acetyltransferase activity"/>
    <property type="evidence" value="ECO:0007669"/>
    <property type="project" value="TreeGrafter"/>
</dbReference>
<dbReference type="Proteomes" id="UP000682739">
    <property type="component" value="Chromosome"/>
</dbReference>
<dbReference type="InterPro" id="IPR029058">
    <property type="entry name" value="AB_hydrolase_fold"/>
</dbReference>
<dbReference type="EMBL" id="CP072110">
    <property type="protein sequence ID" value="QTH64501.1"/>
    <property type="molecule type" value="Genomic_DNA"/>
</dbReference>
<gene>
    <name evidence="3" type="ORF">J1N51_03225</name>
</gene>
<evidence type="ECO:0000259" key="2">
    <source>
        <dbReference type="Pfam" id="PF00561"/>
    </source>
</evidence>
<feature type="domain" description="AB hydrolase-1" evidence="2">
    <location>
        <begin position="87"/>
        <end position="237"/>
    </location>
</feature>
<organism evidence="3 4">
    <name type="scientific">Psychrosphaera ytuae</name>
    <dbReference type="NCBI Taxonomy" id="2820710"/>
    <lineage>
        <taxon>Bacteria</taxon>
        <taxon>Pseudomonadati</taxon>
        <taxon>Pseudomonadota</taxon>
        <taxon>Gammaproteobacteria</taxon>
        <taxon>Alteromonadales</taxon>
        <taxon>Pseudoalteromonadaceae</taxon>
        <taxon>Psychrosphaera</taxon>
    </lineage>
</organism>
<dbReference type="InterPro" id="IPR008220">
    <property type="entry name" value="HAT_MetX-like"/>
</dbReference>
<dbReference type="GO" id="GO:0016787">
    <property type="term" value="F:hydrolase activity"/>
    <property type="evidence" value="ECO:0007669"/>
    <property type="project" value="UniProtKB-KW"/>
</dbReference>
<keyword evidence="1" id="KW-0808">Transferase</keyword>
<proteinExistence type="predicted"/>
<dbReference type="GO" id="GO:0009092">
    <property type="term" value="P:homoserine metabolic process"/>
    <property type="evidence" value="ECO:0007669"/>
    <property type="project" value="TreeGrafter"/>
</dbReference>
<dbReference type="AlphaFoldDB" id="A0A975HIQ2"/>
<dbReference type="Gene3D" id="3.40.50.1820">
    <property type="entry name" value="alpha/beta hydrolase"/>
    <property type="match status" value="1"/>
</dbReference>
<dbReference type="Pfam" id="PF00561">
    <property type="entry name" value="Abhydrolase_1"/>
    <property type="match status" value="1"/>
</dbReference>
<dbReference type="PANTHER" id="PTHR32268:SF11">
    <property type="entry name" value="HOMOSERINE O-ACETYLTRANSFERASE"/>
    <property type="match status" value="1"/>
</dbReference>
<evidence type="ECO:0000313" key="4">
    <source>
        <dbReference type="Proteomes" id="UP000682739"/>
    </source>
</evidence>
<dbReference type="PANTHER" id="PTHR32268">
    <property type="entry name" value="HOMOSERINE O-ACETYLTRANSFERASE"/>
    <property type="match status" value="1"/>
</dbReference>
<dbReference type="PRINTS" id="PR00111">
    <property type="entry name" value="ABHYDROLASE"/>
</dbReference>
<reference evidence="3" key="1">
    <citation type="submission" date="2021-03" db="EMBL/GenBank/DDBJ databases">
        <title>Description of Psychrosphaera ytuae sp. nov. isolated from deep sea sediment of South China Sea.</title>
        <authorList>
            <person name="Zhang J."/>
            <person name="Xu X.-D."/>
        </authorList>
    </citation>
    <scope>NUCLEOTIDE SEQUENCE</scope>
    <source>
        <strain evidence="3">MTZ26</strain>
    </source>
</reference>
<name>A0A975HIQ2_9GAMM</name>
<keyword evidence="3" id="KW-0378">Hydrolase</keyword>
<evidence type="ECO:0000313" key="3">
    <source>
        <dbReference type="EMBL" id="QTH64501.1"/>
    </source>
</evidence>
<protein>
    <submittedName>
        <fullName evidence="3">Alpha/beta fold hydrolase</fullName>
    </submittedName>
</protein>
<dbReference type="GO" id="GO:0009086">
    <property type="term" value="P:methionine biosynthetic process"/>
    <property type="evidence" value="ECO:0007669"/>
    <property type="project" value="TreeGrafter"/>
</dbReference>
<dbReference type="InterPro" id="IPR000073">
    <property type="entry name" value="AB_hydrolase_1"/>
</dbReference>
<sequence length="358" mass="39905">MKLSLGGEIQAPQIEYRLVGKPNAPVILVMGGISADMFVTNEEQLSSLNICDSNDSTINLKKGWWHDIAGPAVSDNSNTEYDLNYEPALSTDKFRILSIEFLGGNGRSSSVKSPLSFDRNNTILPQDQANAIALLLDKLNITKLHAVVGNSYGGFVAQAFAIQYPSRLNQVFVICCAHTTPNKAKANRAIQRQIIKLTLESPNHKEGLKLARSLAMLSYRADDEFDGRFSAQPYERNDSFRFEFEDYLDRAGDHFVNRFCPYAYITLSQSIDLFEINPEEIKVPIVTVAFDTDVLIPEHLVKELSDNSSSKSSHYLIQTPFGHDGFLKETQALNKIFNRHIKSEAAPQTKALTSGEHS</sequence>
<dbReference type="KEGG" id="psym:J1N51_03225"/>
<evidence type="ECO:0000256" key="1">
    <source>
        <dbReference type="ARBA" id="ARBA00022679"/>
    </source>
</evidence>
<dbReference type="RefSeq" id="WP_208832555.1">
    <property type="nucleotide sequence ID" value="NZ_CP072110.1"/>
</dbReference>
<keyword evidence="4" id="KW-1185">Reference proteome</keyword>
<accession>A0A975HIQ2</accession>